<feature type="transmembrane region" description="Helical" evidence="7">
    <location>
        <begin position="44"/>
        <end position="63"/>
    </location>
</feature>
<feature type="transmembrane region" description="Helical" evidence="7">
    <location>
        <begin position="444"/>
        <end position="466"/>
    </location>
</feature>
<dbReference type="PANTHER" id="PTHR42948:SF1">
    <property type="entry name" value="TRANSPORTER"/>
    <property type="match status" value="1"/>
</dbReference>
<feature type="transmembrane region" description="Helical" evidence="7">
    <location>
        <begin position="191"/>
        <end position="212"/>
    </location>
</feature>
<keyword evidence="3 6" id="KW-0812">Transmembrane</keyword>
<evidence type="ECO:0000256" key="6">
    <source>
        <dbReference type="RuleBase" id="RU003732"/>
    </source>
</evidence>
<feature type="transmembrane region" description="Helical" evidence="7">
    <location>
        <begin position="268"/>
        <end position="299"/>
    </location>
</feature>
<keyword evidence="4 7" id="KW-1133">Transmembrane helix</keyword>
<dbReference type="EMBL" id="JACRTL010000002">
    <property type="protein sequence ID" value="MBC8610515.1"/>
    <property type="molecule type" value="Genomic_DNA"/>
</dbReference>
<dbReference type="SUPFAM" id="SSF161070">
    <property type="entry name" value="SNF-like"/>
    <property type="match status" value="1"/>
</dbReference>
<accession>A0A8J6P728</accession>
<dbReference type="GO" id="GO:0016020">
    <property type="term" value="C:membrane"/>
    <property type="evidence" value="ECO:0007669"/>
    <property type="project" value="UniProtKB-SubCell"/>
</dbReference>
<dbReference type="PRINTS" id="PR00176">
    <property type="entry name" value="NANEUSMPORT"/>
</dbReference>
<keyword evidence="6" id="KW-0769">Symport</keyword>
<feature type="transmembrane region" description="Helical" evidence="7">
    <location>
        <begin position="367"/>
        <end position="384"/>
    </location>
</feature>
<evidence type="ECO:0000256" key="1">
    <source>
        <dbReference type="ARBA" id="ARBA00004141"/>
    </source>
</evidence>
<gene>
    <name evidence="8" type="ORF">H8702_05190</name>
</gene>
<keyword evidence="5 7" id="KW-0472">Membrane</keyword>
<feature type="transmembrane region" description="Helical" evidence="7">
    <location>
        <begin position="232"/>
        <end position="256"/>
    </location>
</feature>
<evidence type="ECO:0000256" key="2">
    <source>
        <dbReference type="ARBA" id="ARBA00022448"/>
    </source>
</evidence>
<dbReference type="PROSITE" id="PS50267">
    <property type="entry name" value="NA_NEUROTRAN_SYMP_3"/>
    <property type="match status" value="1"/>
</dbReference>
<comment type="caution">
    <text evidence="8">The sequence shown here is derived from an EMBL/GenBank/DDBJ whole genome shotgun (WGS) entry which is preliminary data.</text>
</comment>
<dbReference type="PROSITE" id="PS00610">
    <property type="entry name" value="NA_NEUROTRAN_SYMP_1"/>
    <property type="match status" value="1"/>
</dbReference>
<evidence type="ECO:0000256" key="5">
    <source>
        <dbReference type="ARBA" id="ARBA00023136"/>
    </source>
</evidence>
<proteinExistence type="inferred from homology"/>
<sequence length="531" mass="58481">MSKHQTTQDGWGSKLGLILAMAGNAVGLGNFWKFPYMAAGNGGGAFMIPYFIALLLLGFPIMVMEWQTGRFGGEKDEHTIGPMLYLQARQRLKPKTALKIGAISGGLCFAITLLINSYYTHIVGWTLNYSVMSFTGDYMGANVDTQKLFVDSISDPVRVFVFWIIALVLLAYVVSRGIGGGIEKWAKVMMPALYLFAVILVVAALTTGSPTNPDWSALKGLNFVWNPDFSKLTWGGTMAACGQIFYSLSIGMGLICHFASYLKKEDDVVVSSVATVALNEFAEIILAASIVIPIGYAYLGQEVLESAGPSLTFITLPNAFRDMPLGQFFGGLWFLLLFFAGFTSSMALYSYVTKFLSEIANISQKKASWIIMGCFVLIGFPVALETILNKSGATYYFDELDLWIGQYFLLILGLIEVIVYTRFISIRQQMRLNEGALAKLPKPFFTILLKYITPLMLIIVLTAATIERINSGAMALIPKGDDGSVDPMRVFWVNLARVVMIAVFVVATIFTNRYIKRKYAGELSANVPVQE</sequence>
<dbReference type="PANTHER" id="PTHR42948">
    <property type="entry name" value="TRANSPORTER"/>
    <property type="match status" value="1"/>
</dbReference>
<feature type="transmembrane region" description="Helical" evidence="7">
    <location>
        <begin position="160"/>
        <end position="179"/>
    </location>
</feature>
<organism evidence="8 9">
    <name type="scientific">Massiliimalia timonensis</name>
    <dbReference type="NCBI Taxonomy" id="1987501"/>
    <lineage>
        <taxon>Bacteria</taxon>
        <taxon>Bacillati</taxon>
        <taxon>Bacillota</taxon>
        <taxon>Clostridia</taxon>
        <taxon>Eubacteriales</taxon>
        <taxon>Oscillospiraceae</taxon>
        <taxon>Massiliimalia</taxon>
    </lineage>
</organism>
<name>A0A8J6P728_9FIRM</name>
<dbReference type="InterPro" id="IPR037272">
    <property type="entry name" value="SNS_sf"/>
</dbReference>
<evidence type="ECO:0000256" key="7">
    <source>
        <dbReference type="SAM" id="Phobius"/>
    </source>
</evidence>
<comment type="subcellular location">
    <subcellularLocation>
        <location evidence="1">Membrane</location>
        <topology evidence="1">Multi-pass membrane protein</topology>
    </subcellularLocation>
</comment>
<comment type="similarity">
    <text evidence="6">Belongs to the sodium:neurotransmitter symporter (SNF) (TC 2.A.22) family.</text>
</comment>
<dbReference type="GO" id="GO:0015293">
    <property type="term" value="F:symporter activity"/>
    <property type="evidence" value="ECO:0007669"/>
    <property type="project" value="UniProtKB-KW"/>
</dbReference>
<reference evidence="8" key="1">
    <citation type="submission" date="2020-08" db="EMBL/GenBank/DDBJ databases">
        <title>Genome public.</title>
        <authorList>
            <person name="Liu C."/>
            <person name="Sun Q."/>
        </authorList>
    </citation>
    <scope>NUCLEOTIDE SEQUENCE</scope>
    <source>
        <strain evidence="8">NSJ-15</strain>
    </source>
</reference>
<evidence type="ECO:0000313" key="9">
    <source>
        <dbReference type="Proteomes" id="UP000632659"/>
    </source>
</evidence>
<evidence type="ECO:0000256" key="4">
    <source>
        <dbReference type="ARBA" id="ARBA00022989"/>
    </source>
</evidence>
<feature type="transmembrane region" description="Helical" evidence="7">
    <location>
        <begin position="490"/>
        <end position="510"/>
    </location>
</feature>
<dbReference type="Pfam" id="PF00209">
    <property type="entry name" value="SNF"/>
    <property type="match status" value="2"/>
</dbReference>
<dbReference type="Proteomes" id="UP000632659">
    <property type="component" value="Unassembled WGS sequence"/>
</dbReference>
<feature type="transmembrane region" description="Helical" evidence="7">
    <location>
        <begin position="12"/>
        <end position="32"/>
    </location>
</feature>
<feature type="transmembrane region" description="Helical" evidence="7">
    <location>
        <begin position="404"/>
        <end position="423"/>
    </location>
</feature>
<feature type="transmembrane region" description="Helical" evidence="7">
    <location>
        <begin position="332"/>
        <end position="352"/>
    </location>
</feature>
<keyword evidence="9" id="KW-1185">Reference proteome</keyword>
<dbReference type="RefSeq" id="WP_187536340.1">
    <property type="nucleotide sequence ID" value="NZ_JACRTL010000002.1"/>
</dbReference>
<protein>
    <recommendedName>
        <fullName evidence="6">Transporter</fullName>
    </recommendedName>
</protein>
<dbReference type="AlphaFoldDB" id="A0A8J6P728"/>
<keyword evidence="2 6" id="KW-0813">Transport</keyword>
<dbReference type="NCBIfam" id="NF037979">
    <property type="entry name" value="Na_transp"/>
    <property type="match status" value="1"/>
</dbReference>
<dbReference type="InterPro" id="IPR000175">
    <property type="entry name" value="Na/ntran_symport"/>
</dbReference>
<feature type="transmembrane region" description="Helical" evidence="7">
    <location>
        <begin position="97"/>
        <end position="119"/>
    </location>
</feature>
<evidence type="ECO:0000256" key="3">
    <source>
        <dbReference type="ARBA" id="ARBA00022692"/>
    </source>
</evidence>
<evidence type="ECO:0000313" key="8">
    <source>
        <dbReference type="EMBL" id="MBC8610515.1"/>
    </source>
</evidence>